<dbReference type="CDD" id="cd10911">
    <property type="entry name" value="PIN_LabA"/>
    <property type="match status" value="1"/>
</dbReference>
<evidence type="ECO:0000313" key="2">
    <source>
        <dbReference type="EMBL" id="RDH86184.1"/>
    </source>
</evidence>
<accession>A0A370DP86</accession>
<protein>
    <submittedName>
        <fullName evidence="2">Nuclease</fullName>
    </submittedName>
</protein>
<name>A0A370DP86_9GAMM</name>
<organism evidence="2 3">
    <name type="scientific">endosymbiont of Escarpia spicata</name>
    <dbReference type="NCBI Taxonomy" id="2200908"/>
    <lineage>
        <taxon>Bacteria</taxon>
        <taxon>Pseudomonadati</taxon>
        <taxon>Pseudomonadota</taxon>
        <taxon>Gammaproteobacteria</taxon>
        <taxon>sulfur-oxidizing symbionts</taxon>
    </lineage>
</organism>
<evidence type="ECO:0000313" key="3">
    <source>
        <dbReference type="Proteomes" id="UP000254771"/>
    </source>
</evidence>
<dbReference type="AlphaFoldDB" id="A0A370DP86"/>
<dbReference type="Gene3D" id="3.40.50.1010">
    <property type="entry name" value="5'-nuclease"/>
    <property type="match status" value="1"/>
</dbReference>
<gene>
    <name evidence="2" type="ORF">DIZ78_08325</name>
</gene>
<proteinExistence type="predicted"/>
<dbReference type="Pfam" id="PF01936">
    <property type="entry name" value="NYN"/>
    <property type="match status" value="1"/>
</dbReference>
<dbReference type="Proteomes" id="UP000254771">
    <property type="component" value="Unassembled WGS sequence"/>
</dbReference>
<dbReference type="PANTHER" id="PTHR35458:SF8">
    <property type="entry name" value="SLR0650 PROTEIN"/>
    <property type="match status" value="1"/>
</dbReference>
<comment type="caution">
    <text evidence="2">The sequence shown here is derived from an EMBL/GenBank/DDBJ whole genome shotgun (WGS) entry which is preliminary data.</text>
</comment>
<dbReference type="PANTHER" id="PTHR35458">
    <property type="entry name" value="SLR0755 PROTEIN"/>
    <property type="match status" value="1"/>
</dbReference>
<sequence length="187" mass="21077">MKTASRFTPPACWYRVSFVRGYLSHQQATTVKKIAIFVDVQNIYYTTRQIYGRQFNYRNLWQRINAGGEIVSAVAYAVHRGDDKQLKFQNALRQIGFTVKLKPYIQRSDGSAKGDWDVGITIDVMESAQDVDTVVLLSGDGDFDLLLKKINEDYGVTTEVYGVPALTANSLIAAASLYHRIDEDLLL</sequence>
<keyword evidence="3" id="KW-1185">Reference proteome</keyword>
<dbReference type="InterPro" id="IPR021139">
    <property type="entry name" value="NYN"/>
</dbReference>
<dbReference type="GO" id="GO:0004540">
    <property type="term" value="F:RNA nuclease activity"/>
    <property type="evidence" value="ECO:0007669"/>
    <property type="project" value="InterPro"/>
</dbReference>
<evidence type="ECO:0000259" key="1">
    <source>
        <dbReference type="Pfam" id="PF01936"/>
    </source>
</evidence>
<dbReference type="EMBL" id="QFXE01000010">
    <property type="protein sequence ID" value="RDH86184.1"/>
    <property type="molecule type" value="Genomic_DNA"/>
</dbReference>
<reference evidence="2 3" key="1">
    <citation type="journal article" date="2018" name="ISME J.">
        <title>Endosymbiont genomes yield clues of tubeworm success.</title>
        <authorList>
            <person name="Li Y."/>
            <person name="Liles M.R."/>
            <person name="Halanych K.M."/>
        </authorList>
    </citation>
    <scope>NUCLEOTIDE SEQUENCE [LARGE SCALE GENOMIC DNA]</scope>
    <source>
        <strain evidence="2">A1462</strain>
    </source>
</reference>
<feature type="domain" description="NYN" evidence="1">
    <location>
        <begin position="33"/>
        <end position="179"/>
    </location>
</feature>
<dbReference type="InterPro" id="IPR047140">
    <property type="entry name" value="LabA"/>
</dbReference>